<sequence>MRGSRFVWAIPKVQVIFHLHLSPPENPSPPPPPLPYSANYVLTSEHPSGGETMLTPKDKTYPMYPYPSRFTERAEGWGRRVPGSYLIPQRALARGPTYSPISTTCATGPIRPEGVIPEPLPGQKPLDPVANNSPLLFSSDQSGGITWHYPATRRDGSIIGPCHFA</sequence>
<evidence type="ECO:0000313" key="2">
    <source>
        <dbReference type="Proteomes" id="UP001519460"/>
    </source>
</evidence>
<gene>
    <name evidence="1" type="ORF">BaRGS_00023776</name>
</gene>
<proteinExistence type="predicted"/>
<organism evidence="1 2">
    <name type="scientific">Batillaria attramentaria</name>
    <dbReference type="NCBI Taxonomy" id="370345"/>
    <lineage>
        <taxon>Eukaryota</taxon>
        <taxon>Metazoa</taxon>
        <taxon>Spiralia</taxon>
        <taxon>Lophotrochozoa</taxon>
        <taxon>Mollusca</taxon>
        <taxon>Gastropoda</taxon>
        <taxon>Caenogastropoda</taxon>
        <taxon>Sorbeoconcha</taxon>
        <taxon>Cerithioidea</taxon>
        <taxon>Batillariidae</taxon>
        <taxon>Batillaria</taxon>
    </lineage>
</organism>
<dbReference type="Proteomes" id="UP001519460">
    <property type="component" value="Unassembled WGS sequence"/>
</dbReference>
<dbReference type="EMBL" id="JACVVK020000201">
    <property type="protein sequence ID" value="KAK7484998.1"/>
    <property type="molecule type" value="Genomic_DNA"/>
</dbReference>
<dbReference type="AlphaFoldDB" id="A0ABD0KD33"/>
<reference evidence="1 2" key="1">
    <citation type="journal article" date="2023" name="Sci. Data">
        <title>Genome assembly of the Korean intertidal mud-creeper Batillaria attramentaria.</title>
        <authorList>
            <person name="Patra A.K."/>
            <person name="Ho P.T."/>
            <person name="Jun S."/>
            <person name="Lee S.J."/>
            <person name="Kim Y."/>
            <person name="Won Y.J."/>
        </authorList>
    </citation>
    <scope>NUCLEOTIDE SEQUENCE [LARGE SCALE GENOMIC DNA]</scope>
    <source>
        <strain evidence="1">Wonlab-2016</strain>
    </source>
</reference>
<protein>
    <submittedName>
        <fullName evidence="1">Uncharacterized protein</fullName>
    </submittedName>
</protein>
<comment type="caution">
    <text evidence="1">The sequence shown here is derived from an EMBL/GenBank/DDBJ whole genome shotgun (WGS) entry which is preliminary data.</text>
</comment>
<name>A0ABD0KD33_9CAEN</name>
<evidence type="ECO:0000313" key="1">
    <source>
        <dbReference type="EMBL" id="KAK7484998.1"/>
    </source>
</evidence>
<keyword evidence="2" id="KW-1185">Reference proteome</keyword>
<accession>A0ABD0KD33</accession>